<dbReference type="Proteomes" id="UP001149165">
    <property type="component" value="Unassembled WGS sequence"/>
</dbReference>
<dbReference type="GO" id="GO:0017000">
    <property type="term" value="P:antibiotic biosynthetic process"/>
    <property type="evidence" value="ECO:0007669"/>
    <property type="project" value="UniProtKB-ARBA"/>
</dbReference>
<dbReference type="AlphaFoldDB" id="A0A9W9FAK1"/>
<feature type="signal peptide" evidence="1">
    <location>
        <begin position="1"/>
        <end position="24"/>
    </location>
</feature>
<sequence>MVGLNQATSVVISVLCSLSASAYAGATSSAPALPAATVFDNANGVVGGVHRPAKYSPRSRVAVYVMHAESDYMSFSACTQLAERGFTVFCANNAADKTGPMSDIYFEDEMLQVDVGMQYLRNLTGIDKVVLFGHSGGGAMMAAYQNIAENGASACSGDEKIHKCGSALDGMHPADGIILIDANYGLGSMPLLSLNPALTGPHGSTINESLNLFNPANGFVNGSISNYTSEFKKRYQAGVVKRNNDVIEYAKGRLAAIENGTAGMTDDEQFYVNDMAYGVTSNKFFAQDTRYLAHTTHAWPLVHKGGNITIQRVPSVRVPTNFASVANQYINGALKTTIRRFLSTFAIHATEDFDILADGFKGIDFDSNQFSPSSSIKGVTVPLLNMGMTGHWEYLNAEKIHMNAPGNDTAIAFIEGATHLIYTCVACESYPGEFGNTMTTTYDYMASWLGKEGRFIHS</sequence>
<gene>
    <name evidence="2" type="ORF">N7456_007417</name>
</gene>
<keyword evidence="1" id="KW-0732">Signal</keyword>
<dbReference type="GO" id="GO:0072330">
    <property type="term" value="P:monocarboxylic acid biosynthetic process"/>
    <property type="evidence" value="ECO:0007669"/>
    <property type="project" value="UniProtKB-ARBA"/>
</dbReference>
<comment type="caution">
    <text evidence="2">The sequence shown here is derived from an EMBL/GenBank/DDBJ whole genome shotgun (WGS) entry which is preliminary data.</text>
</comment>
<reference evidence="2" key="2">
    <citation type="journal article" date="2023" name="IMA Fungus">
        <title>Comparative genomic study of the Penicillium genus elucidates a diverse pangenome and 15 lateral gene transfer events.</title>
        <authorList>
            <person name="Petersen C."/>
            <person name="Sorensen T."/>
            <person name="Nielsen M.R."/>
            <person name="Sondergaard T.E."/>
            <person name="Sorensen J.L."/>
            <person name="Fitzpatrick D.A."/>
            <person name="Frisvad J.C."/>
            <person name="Nielsen K.L."/>
        </authorList>
    </citation>
    <scope>NUCLEOTIDE SEQUENCE</scope>
    <source>
        <strain evidence="2">IBT 30069</strain>
    </source>
</reference>
<reference evidence="2" key="1">
    <citation type="submission" date="2022-11" db="EMBL/GenBank/DDBJ databases">
        <authorList>
            <person name="Petersen C."/>
        </authorList>
    </citation>
    <scope>NUCLEOTIDE SEQUENCE</scope>
    <source>
        <strain evidence="2">IBT 30069</strain>
    </source>
</reference>
<dbReference type="InterPro" id="IPR029058">
    <property type="entry name" value="AB_hydrolase_fold"/>
</dbReference>
<name>A0A9W9FAK1_9EURO</name>
<proteinExistence type="predicted"/>
<evidence type="ECO:0000313" key="3">
    <source>
        <dbReference type="Proteomes" id="UP001149165"/>
    </source>
</evidence>
<feature type="chain" id="PRO_5040890630" description="Alpha/beta hydrolase" evidence="1">
    <location>
        <begin position="25"/>
        <end position="458"/>
    </location>
</feature>
<organism evidence="2 3">
    <name type="scientific">Penicillium angulare</name>
    <dbReference type="NCBI Taxonomy" id="116970"/>
    <lineage>
        <taxon>Eukaryota</taxon>
        <taxon>Fungi</taxon>
        <taxon>Dikarya</taxon>
        <taxon>Ascomycota</taxon>
        <taxon>Pezizomycotina</taxon>
        <taxon>Eurotiomycetes</taxon>
        <taxon>Eurotiomycetidae</taxon>
        <taxon>Eurotiales</taxon>
        <taxon>Aspergillaceae</taxon>
        <taxon>Penicillium</taxon>
    </lineage>
</organism>
<dbReference type="SUPFAM" id="SSF53474">
    <property type="entry name" value="alpha/beta-Hydrolases"/>
    <property type="match status" value="1"/>
</dbReference>
<dbReference type="EMBL" id="JAPQKH010000005">
    <property type="protein sequence ID" value="KAJ5096696.1"/>
    <property type="molecule type" value="Genomic_DNA"/>
</dbReference>
<dbReference type="Gene3D" id="3.40.50.1820">
    <property type="entry name" value="alpha/beta hydrolase"/>
    <property type="match status" value="1"/>
</dbReference>
<dbReference type="OrthoDB" id="5176563at2759"/>
<evidence type="ECO:0008006" key="4">
    <source>
        <dbReference type="Google" id="ProtNLM"/>
    </source>
</evidence>
<evidence type="ECO:0000313" key="2">
    <source>
        <dbReference type="EMBL" id="KAJ5096696.1"/>
    </source>
</evidence>
<accession>A0A9W9FAK1</accession>
<evidence type="ECO:0000256" key="1">
    <source>
        <dbReference type="SAM" id="SignalP"/>
    </source>
</evidence>
<keyword evidence="3" id="KW-1185">Reference proteome</keyword>
<protein>
    <recommendedName>
        <fullName evidence="4">Alpha/beta hydrolase</fullName>
    </recommendedName>
</protein>